<protein>
    <submittedName>
        <fullName evidence="1">Uncharacterized protein</fullName>
    </submittedName>
</protein>
<dbReference type="AlphaFoldDB" id="A0AAE0T1T2"/>
<name>A0AAE0T1T2_9BIVA</name>
<reference evidence="1" key="2">
    <citation type="journal article" date="2021" name="Genome Biol. Evol.">
        <title>Developing a high-quality reference genome for a parasitic bivalve with doubly uniparental inheritance (Bivalvia: Unionida).</title>
        <authorList>
            <person name="Smith C.H."/>
        </authorList>
    </citation>
    <scope>NUCLEOTIDE SEQUENCE</scope>
    <source>
        <strain evidence="1">CHS0354</strain>
        <tissue evidence="1">Mantle</tissue>
    </source>
</reference>
<accession>A0AAE0T1T2</accession>
<reference evidence="1" key="1">
    <citation type="journal article" date="2021" name="Genome Biol. Evol.">
        <title>A High-Quality Reference Genome for a Parasitic Bivalve with Doubly Uniparental Inheritance (Bivalvia: Unionida).</title>
        <authorList>
            <person name="Smith C.H."/>
        </authorList>
    </citation>
    <scope>NUCLEOTIDE SEQUENCE</scope>
    <source>
        <strain evidence="1">CHS0354</strain>
    </source>
</reference>
<reference evidence="1" key="3">
    <citation type="submission" date="2023-05" db="EMBL/GenBank/DDBJ databases">
        <authorList>
            <person name="Smith C.H."/>
        </authorList>
    </citation>
    <scope>NUCLEOTIDE SEQUENCE</scope>
    <source>
        <strain evidence="1">CHS0354</strain>
        <tissue evidence="1">Mantle</tissue>
    </source>
</reference>
<sequence length="114" mass="13091">MRVASWSDIKLHYTQQWVSHSQHSWLCKYQHSGMDILSRKGSFVATRLMVKGCNDDMTVKNIDQCEDEYSNEVINKNIETTDTDQRDMEVDKLSAMNAGMLSKQQTADISLQSI</sequence>
<comment type="caution">
    <text evidence="1">The sequence shown here is derived from an EMBL/GenBank/DDBJ whole genome shotgun (WGS) entry which is preliminary data.</text>
</comment>
<dbReference type="Proteomes" id="UP001195483">
    <property type="component" value="Unassembled WGS sequence"/>
</dbReference>
<evidence type="ECO:0000313" key="1">
    <source>
        <dbReference type="EMBL" id="KAK3602257.1"/>
    </source>
</evidence>
<proteinExistence type="predicted"/>
<evidence type="ECO:0000313" key="2">
    <source>
        <dbReference type="Proteomes" id="UP001195483"/>
    </source>
</evidence>
<dbReference type="EMBL" id="JAEAOA010001089">
    <property type="protein sequence ID" value="KAK3602257.1"/>
    <property type="molecule type" value="Genomic_DNA"/>
</dbReference>
<organism evidence="1 2">
    <name type="scientific">Potamilus streckersoni</name>
    <dbReference type="NCBI Taxonomy" id="2493646"/>
    <lineage>
        <taxon>Eukaryota</taxon>
        <taxon>Metazoa</taxon>
        <taxon>Spiralia</taxon>
        <taxon>Lophotrochozoa</taxon>
        <taxon>Mollusca</taxon>
        <taxon>Bivalvia</taxon>
        <taxon>Autobranchia</taxon>
        <taxon>Heteroconchia</taxon>
        <taxon>Palaeoheterodonta</taxon>
        <taxon>Unionida</taxon>
        <taxon>Unionoidea</taxon>
        <taxon>Unionidae</taxon>
        <taxon>Ambleminae</taxon>
        <taxon>Lampsilini</taxon>
        <taxon>Potamilus</taxon>
    </lineage>
</organism>
<keyword evidence="2" id="KW-1185">Reference proteome</keyword>
<gene>
    <name evidence="1" type="ORF">CHS0354_017634</name>
</gene>